<gene>
    <name evidence="1" type="ORF">RRG08_066152</name>
</gene>
<proteinExistence type="predicted"/>
<evidence type="ECO:0000313" key="1">
    <source>
        <dbReference type="EMBL" id="KAK3766453.1"/>
    </source>
</evidence>
<sequence>MNFLVEGKTKKKIPLSILDLSHLLLDQSSTRKAKNARRAVIGWDSKPDGKTRISGPFAKLKAFMFDMRTVPEIIMLYKESII</sequence>
<accession>A0AAE1DEG9</accession>
<name>A0AAE1DEG9_9GAST</name>
<keyword evidence="2" id="KW-1185">Reference proteome</keyword>
<comment type="caution">
    <text evidence="1">The sequence shown here is derived from an EMBL/GenBank/DDBJ whole genome shotgun (WGS) entry which is preliminary data.</text>
</comment>
<dbReference type="Proteomes" id="UP001283361">
    <property type="component" value="Unassembled WGS sequence"/>
</dbReference>
<protein>
    <submittedName>
        <fullName evidence="1">Uncharacterized protein</fullName>
    </submittedName>
</protein>
<evidence type="ECO:0000313" key="2">
    <source>
        <dbReference type="Proteomes" id="UP001283361"/>
    </source>
</evidence>
<dbReference type="AlphaFoldDB" id="A0AAE1DEG9"/>
<reference evidence="1" key="1">
    <citation type="journal article" date="2023" name="G3 (Bethesda)">
        <title>A reference genome for the long-term kleptoplast-retaining sea slug Elysia crispata morphotype clarki.</title>
        <authorList>
            <person name="Eastman K.E."/>
            <person name="Pendleton A.L."/>
            <person name="Shaikh M.A."/>
            <person name="Suttiyut T."/>
            <person name="Ogas R."/>
            <person name="Tomko P."/>
            <person name="Gavelis G."/>
            <person name="Widhalm J.R."/>
            <person name="Wisecaver J.H."/>
        </authorList>
    </citation>
    <scope>NUCLEOTIDE SEQUENCE</scope>
    <source>
        <strain evidence="1">ECLA1</strain>
    </source>
</reference>
<dbReference type="EMBL" id="JAWDGP010004229">
    <property type="protein sequence ID" value="KAK3766453.1"/>
    <property type="molecule type" value="Genomic_DNA"/>
</dbReference>
<organism evidence="1 2">
    <name type="scientific">Elysia crispata</name>
    <name type="common">lettuce slug</name>
    <dbReference type="NCBI Taxonomy" id="231223"/>
    <lineage>
        <taxon>Eukaryota</taxon>
        <taxon>Metazoa</taxon>
        <taxon>Spiralia</taxon>
        <taxon>Lophotrochozoa</taxon>
        <taxon>Mollusca</taxon>
        <taxon>Gastropoda</taxon>
        <taxon>Heterobranchia</taxon>
        <taxon>Euthyneura</taxon>
        <taxon>Panpulmonata</taxon>
        <taxon>Sacoglossa</taxon>
        <taxon>Placobranchoidea</taxon>
        <taxon>Plakobranchidae</taxon>
        <taxon>Elysia</taxon>
    </lineage>
</organism>